<dbReference type="Proteomes" id="UP000295096">
    <property type="component" value="Unassembled WGS sequence"/>
</dbReference>
<dbReference type="InterPro" id="IPR057767">
    <property type="entry name" value="UGSC-like_dom"/>
</dbReference>
<evidence type="ECO:0000259" key="1">
    <source>
        <dbReference type="Pfam" id="PF24696"/>
    </source>
</evidence>
<dbReference type="AlphaFoldDB" id="A0A4R5QNW1"/>
<protein>
    <recommendedName>
        <fullName evidence="1">UGSC-like domain-containing protein</fullName>
    </recommendedName>
</protein>
<proteinExistence type="predicted"/>
<dbReference type="Pfam" id="PF24696">
    <property type="entry name" value="UGSC"/>
    <property type="match status" value="1"/>
</dbReference>
<dbReference type="EMBL" id="SMSJ01000001">
    <property type="protein sequence ID" value="TDH64387.1"/>
    <property type="molecule type" value="Genomic_DNA"/>
</dbReference>
<dbReference type="InterPro" id="IPR049831">
    <property type="entry name" value="UGSC_seleno"/>
</dbReference>
<accession>A0A4R5QNW1</accession>
<evidence type="ECO:0000313" key="3">
    <source>
        <dbReference type="Proteomes" id="UP000295096"/>
    </source>
</evidence>
<evidence type="ECO:0000313" key="2">
    <source>
        <dbReference type="EMBL" id="TDH64387.1"/>
    </source>
</evidence>
<sequence>MLTTLDADSRFVFDPRGRVESAETPIAPRPAALDGLRLGILDNSKWNASKLLRGAQAALESSLRFAAVTYAVKHSFSKDADPDLIARLATDCDIVLTAIGDCGSCCSCCVRDSIALERMGVPSACIVTTEFVQETALTRAALGMPGLRPVVIDHPVSSITAEEVAARVAQIALQAQAVWLGR</sequence>
<organism evidence="2 3">
    <name type="scientific">Dankookia rubra</name>
    <dbReference type="NCBI Taxonomy" id="1442381"/>
    <lineage>
        <taxon>Bacteria</taxon>
        <taxon>Pseudomonadati</taxon>
        <taxon>Pseudomonadota</taxon>
        <taxon>Alphaproteobacteria</taxon>
        <taxon>Acetobacterales</taxon>
        <taxon>Roseomonadaceae</taxon>
        <taxon>Dankookia</taxon>
    </lineage>
</organism>
<gene>
    <name evidence="2" type="ORF">E2C06_00105</name>
</gene>
<comment type="caution">
    <text evidence="2">The sequence shown here is derived from an EMBL/GenBank/DDBJ whole genome shotgun (WGS) entry which is preliminary data.</text>
</comment>
<dbReference type="NCBIfam" id="NF041046">
    <property type="entry name" value="UGSC_fam"/>
    <property type="match status" value="1"/>
</dbReference>
<keyword evidence="3" id="KW-1185">Reference proteome</keyword>
<reference evidence="2 3" key="1">
    <citation type="journal article" date="2016" name="J. Microbiol.">
        <title>Dankookia rubra gen. nov., sp. nov., an alphaproteobacterium isolated from sediment of a shallow stream.</title>
        <authorList>
            <person name="Kim W.H."/>
            <person name="Kim D.H."/>
            <person name="Kang K."/>
            <person name="Ahn T.Y."/>
        </authorList>
    </citation>
    <scope>NUCLEOTIDE SEQUENCE [LARGE SCALE GENOMIC DNA]</scope>
    <source>
        <strain evidence="2 3">JCM30602</strain>
    </source>
</reference>
<feature type="domain" description="UGSC-like" evidence="1">
    <location>
        <begin position="12"/>
        <end position="180"/>
    </location>
</feature>
<name>A0A4R5QNW1_9PROT</name>
<dbReference type="OrthoDB" id="2990547at2"/>
<dbReference type="RefSeq" id="WP_133286543.1">
    <property type="nucleotide sequence ID" value="NZ_SMSJ01000001.1"/>
</dbReference>